<accession>A0A1E3PNJ1</accession>
<keyword evidence="11" id="KW-1185">Reference proteome</keyword>
<gene>
    <name evidence="10" type="ORF">NADFUDRAFT_81625</name>
</gene>
<dbReference type="FunFam" id="1.10.357.10:FF:000004">
    <property type="entry name" value="Ubiquinone biosynthesis protein COQ9, mitochondrial"/>
    <property type="match status" value="1"/>
</dbReference>
<dbReference type="InterPro" id="IPR012762">
    <property type="entry name" value="Ubiq_biosynth_COQ9"/>
</dbReference>
<dbReference type="Pfam" id="PF08511">
    <property type="entry name" value="COQ9"/>
    <property type="match status" value="1"/>
</dbReference>
<organism evidence="10 11">
    <name type="scientific">Nadsonia fulvescens var. elongata DSM 6958</name>
    <dbReference type="NCBI Taxonomy" id="857566"/>
    <lineage>
        <taxon>Eukaryota</taxon>
        <taxon>Fungi</taxon>
        <taxon>Dikarya</taxon>
        <taxon>Ascomycota</taxon>
        <taxon>Saccharomycotina</taxon>
        <taxon>Dipodascomycetes</taxon>
        <taxon>Dipodascales</taxon>
        <taxon>Dipodascales incertae sedis</taxon>
        <taxon>Nadsonia</taxon>
    </lineage>
</organism>
<evidence type="ECO:0000256" key="6">
    <source>
        <dbReference type="ARBA" id="ARBA00023121"/>
    </source>
</evidence>
<evidence type="ECO:0000313" key="10">
    <source>
        <dbReference type="EMBL" id="ODQ66995.1"/>
    </source>
</evidence>
<comment type="pathway">
    <text evidence="2 8">Cofactor biosynthesis; ubiquinone biosynthesis.</text>
</comment>
<sequence length="254" mass="28806">MSLFKLVGSSASKYGFVRATAPNPGCSSGISFFSRSFYSAQFPQEPLYTTQEESILACALAHVPKLGFTDAALVQGCRDAGYIDSARMVFPRREYAIVEYHLNTSRQRMMEIEVSNLKTVDEKVAKLIIERILMNRPVIRQYTDALALMAKPSNLANSLQHLHKISDEVWWQAADRTSDFDWYTKRASVSAIYSAAELYMLSDSSPDFRDTQDFIKRKLEQRNEAKYAVDSVVEWASTNAIWSVNVVKSLWLRG</sequence>
<dbReference type="UniPathway" id="UPA00232"/>
<evidence type="ECO:0000256" key="1">
    <source>
        <dbReference type="ARBA" id="ARBA00004173"/>
    </source>
</evidence>
<comment type="subcellular location">
    <subcellularLocation>
        <location evidence="1 8">Mitochondrion</location>
    </subcellularLocation>
</comment>
<evidence type="ECO:0000259" key="9">
    <source>
        <dbReference type="Pfam" id="PF08511"/>
    </source>
</evidence>
<keyword evidence="6 8" id="KW-0446">Lipid-binding</keyword>
<dbReference type="NCBIfam" id="TIGR02396">
    <property type="entry name" value="diverge_rpsU"/>
    <property type="match status" value="1"/>
</dbReference>
<keyword evidence="10" id="KW-0830">Ubiquinone</keyword>
<dbReference type="InterPro" id="IPR013718">
    <property type="entry name" value="COQ9_C"/>
</dbReference>
<evidence type="ECO:0000256" key="2">
    <source>
        <dbReference type="ARBA" id="ARBA00004749"/>
    </source>
</evidence>
<dbReference type="AlphaFoldDB" id="A0A1E3PNJ1"/>
<dbReference type="GO" id="GO:0005743">
    <property type="term" value="C:mitochondrial inner membrane"/>
    <property type="evidence" value="ECO:0007669"/>
    <property type="project" value="TreeGrafter"/>
</dbReference>
<evidence type="ECO:0000313" key="11">
    <source>
        <dbReference type="Proteomes" id="UP000095009"/>
    </source>
</evidence>
<comment type="similarity">
    <text evidence="3 8">Belongs to the COQ9 family.</text>
</comment>
<dbReference type="PANTHER" id="PTHR21427:SF19">
    <property type="entry name" value="UBIQUINONE BIOSYNTHESIS PROTEIN COQ9, MITOCHONDRIAL"/>
    <property type="match status" value="1"/>
</dbReference>
<proteinExistence type="inferred from homology"/>
<comment type="function">
    <text evidence="8">Membrane-associated protein that warps the membrane surface to access and bind aromatic isoprenes with high specificity, including ubiquinone (CoQ) isoprene intermediates and presents them directly to Coq7, therefore facilitating the Coq7-mediated hydroxylase step. Participates in the biosynthesis of coenzyme Q, also named ubiquinone, an essential lipid-soluble electron transporter for aerobic cellular respiration.</text>
</comment>
<dbReference type="OrthoDB" id="619536at2759"/>
<evidence type="ECO:0000256" key="8">
    <source>
        <dbReference type="RuleBase" id="RU366063"/>
    </source>
</evidence>
<evidence type="ECO:0000256" key="3">
    <source>
        <dbReference type="ARBA" id="ARBA00010766"/>
    </source>
</evidence>
<protein>
    <recommendedName>
        <fullName evidence="8">Ubiquinone biosynthesis protein</fullName>
    </recommendedName>
</protein>
<feature type="domain" description="COQ9 C-terminal" evidence="9">
    <location>
        <begin position="156"/>
        <end position="223"/>
    </location>
</feature>
<name>A0A1E3PNJ1_9ASCO</name>
<dbReference type="Gene3D" id="1.10.357.10">
    <property type="entry name" value="Tetracycline Repressor, domain 2"/>
    <property type="match status" value="1"/>
</dbReference>
<keyword evidence="4 8" id="KW-0831">Ubiquinone biosynthesis</keyword>
<evidence type="ECO:0000256" key="5">
    <source>
        <dbReference type="ARBA" id="ARBA00022946"/>
    </source>
</evidence>
<evidence type="ECO:0000256" key="7">
    <source>
        <dbReference type="ARBA" id="ARBA00023128"/>
    </source>
</evidence>
<evidence type="ECO:0000256" key="4">
    <source>
        <dbReference type="ARBA" id="ARBA00022688"/>
    </source>
</evidence>
<reference evidence="10 11" key="1">
    <citation type="journal article" date="2016" name="Proc. Natl. Acad. Sci. U.S.A.">
        <title>Comparative genomics of biotechnologically important yeasts.</title>
        <authorList>
            <person name="Riley R."/>
            <person name="Haridas S."/>
            <person name="Wolfe K.H."/>
            <person name="Lopes M.R."/>
            <person name="Hittinger C.T."/>
            <person name="Goeker M."/>
            <person name="Salamov A.A."/>
            <person name="Wisecaver J.H."/>
            <person name="Long T.M."/>
            <person name="Calvey C.H."/>
            <person name="Aerts A.L."/>
            <person name="Barry K.W."/>
            <person name="Choi C."/>
            <person name="Clum A."/>
            <person name="Coughlan A.Y."/>
            <person name="Deshpande S."/>
            <person name="Douglass A.P."/>
            <person name="Hanson S.J."/>
            <person name="Klenk H.-P."/>
            <person name="LaButti K.M."/>
            <person name="Lapidus A."/>
            <person name="Lindquist E.A."/>
            <person name="Lipzen A.M."/>
            <person name="Meier-Kolthoff J.P."/>
            <person name="Ohm R.A."/>
            <person name="Otillar R.P."/>
            <person name="Pangilinan J.L."/>
            <person name="Peng Y."/>
            <person name="Rokas A."/>
            <person name="Rosa C.A."/>
            <person name="Scheuner C."/>
            <person name="Sibirny A.A."/>
            <person name="Slot J.C."/>
            <person name="Stielow J.B."/>
            <person name="Sun H."/>
            <person name="Kurtzman C.P."/>
            <person name="Blackwell M."/>
            <person name="Grigoriev I.V."/>
            <person name="Jeffries T.W."/>
        </authorList>
    </citation>
    <scope>NUCLEOTIDE SEQUENCE [LARGE SCALE GENOMIC DNA]</scope>
    <source>
        <strain evidence="10 11">DSM 6958</strain>
    </source>
</reference>
<keyword evidence="5" id="KW-0809">Transit peptide</keyword>
<dbReference type="Proteomes" id="UP000095009">
    <property type="component" value="Unassembled WGS sequence"/>
</dbReference>
<dbReference type="GO" id="GO:0006744">
    <property type="term" value="P:ubiquinone biosynthetic process"/>
    <property type="evidence" value="ECO:0007669"/>
    <property type="project" value="UniProtKB-UniRule"/>
</dbReference>
<dbReference type="EMBL" id="KV454407">
    <property type="protein sequence ID" value="ODQ66995.1"/>
    <property type="molecule type" value="Genomic_DNA"/>
</dbReference>
<dbReference type="STRING" id="857566.A0A1E3PNJ1"/>
<keyword evidence="7 8" id="KW-0496">Mitochondrion</keyword>
<dbReference type="PANTHER" id="PTHR21427">
    <property type="entry name" value="UBIQUINONE BIOSYNTHESIS PROTEIN COQ9, MITOCHONDRIAL"/>
    <property type="match status" value="1"/>
</dbReference>
<dbReference type="GO" id="GO:0008289">
    <property type="term" value="F:lipid binding"/>
    <property type="evidence" value="ECO:0007669"/>
    <property type="project" value="UniProtKB-UniRule"/>
</dbReference>